<evidence type="ECO:0000313" key="1">
    <source>
        <dbReference type="EMBL" id="KAA3681678.1"/>
    </source>
</evidence>
<dbReference type="EMBL" id="QNGE01000151">
    <property type="protein sequence ID" value="KAA3681678.1"/>
    <property type="molecule type" value="Genomic_DNA"/>
</dbReference>
<proteinExistence type="predicted"/>
<dbReference type="Proteomes" id="UP000324629">
    <property type="component" value="Unassembled WGS sequence"/>
</dbReference>
<gene>
    <name evidence="1" type="ORF">DEA37_0015203</name>
</gene>
<protein>
    <submittedName>
        <fullName evidence="1">Uncharacterized protein</fullName>
    </submittedName>
</protein>
<evidence type="ECO:0000313" key="2">
    <source>
        <dbReference type="Proteomes" id="UP000324629"/>
    </source>
</evidence>
<name>A0A5J4P2Y5_9TREM</name>
<organism evidence="1 2">
    <name type="scientific">Paragonimus westermani</name>
    <dbReference type="NCBI Taxonomy" id="34504"/>
    <lineage>
        <taxon>Eukaryota</taxon>
        <taxon>Metazoa</taxon>
        <taxon>Spiralia</taxon>
        <taxon>Lophotrochozoa</taxon>
        <taxon>Platyhelminthes</taxon>
        <taxon>Trematoda</taxon>
        <taxon>Digenea</taxon>
        <taxon>Plagiorchiida</taxon>
        <taxon>Troglotremata</taxon>
        <taxon>Troglotrematidae</taxon>
        <taxon>Paragonimus</taxon>
    </lineage>
</organism>
<sequence length="240" mass="26585">MTLMPLQLTDVSPGQVHPLADTFLSGIYQFEAGEQMKPKIETLEAAVPTKSSAVKLFNRPDVLTPNHEYKGKECEVGLNPPGGTQERTKPKVAAFLYSPETVLNFSTLLQLTTSSYDPITGNRKIQPGSLRTTEICVAYIHDLLLGFTISSTPVEQVASVAQLGTFSEISEHHPIWLGEREFESTMSTILVDYADSGHQVQSELVLNSIYHLPSRHSKAVKFRILTTAEATEIWLLNPQF</sequence>
<comment type="caution">
    <text evidence="1">The sequence shown here is derived from an EMBL/GenBank/DDBJ whole genome shotgun (WGS) entry which is preliminary data.</text>
</comment>
<accession>A0A5J4P2Y5</accession>
<dbReference type="AlphaFoldDB" id="A0A5J4P2Y5"/>
<reference evidence="1 2" key="1">
    <citation type="journal article" date="2019" name="Gigascience">
        <title>Whole-genome sequence of the oriental lung fluke Paragonimus westermani.</title>
        <authorList>
            <person name="Oey H."/>
            <person name="Zakrzewski M."/>
            <person name="Narain K."/>
            <person name="Devi K.R."/>
            <person name="Agatsuma T."/>
            <person name="Nawaratna S."/>
            <person name="Gobert G.N."/>
            <person name="Jones M.K."/>
            <person name="Ragan M.A."/>
            <person name="McManus D.P."/>
            <person name="Krause L."/>
        </authorList>
    </citation>
    <scope>NUCLEOTIDE SEQUENCE [LARGE SCALE GENOMIC DNA]</scope>
    <source>
        <strain evidence="1 2">IND2009</strain>
    </source>
</reference>
<keyword evidence="2" id="KW-1185">Reference proteome</keyword>